<dbReference type="Gene3D" id="2.130.10.10">
    <property type="entry name" value="YVTN repeat-like/Quinoprotein amine dehydrogenase"/>
    <property type="match status" value="1"/>
</dbReference>
<keyword evidence="1 3" id="KW-0853">WD repeat</keyword>
<dbReference type="PROSITE" id="PS50082">
    <property type="entry name" value="WD_REPEATS_2"/>
    <property type="match status" value="2"/>
</dbReference>
<dbReference type="InterPro" id="IPR019775">
    <property type="entry name" value="WD40_repeat_CS"/>
</dbReference>
<dbReference type="EMBL" id="JBBWWR010000006">
    <property type="protein sequence ID" value="KAK8965063.1"/>
    <property type="molecule type" value="Genomic_DNA"/>
</dbReference>
<evidence type="ECO:0000256" key="3">
    <source>
        <dbReference type="PROSITE-ProRule" id="PRU00221"/>
    </source>
</evidence>
<dbReference type="Proteomes" id="UP001412067">
    <property type="component" value="Unassembled WGS sequence"/>
</dbReference>
<keyword evidence="5" id="KW-1185">Reference proteome</keyword>
<accession>A0ABR2MQ37</accession>
<organism evidence="4 5">
    <name type="scientific">Platanthera guangdongensis</name>
    <dbReference type="NCBI Taxonomy" id="2320717"/>
    <lineage>
        <taxon>Eukaryota</taxon>
        <taxon>Viridiplantae</taxon>
        <taxon>Streptophyta</taxon>
        <taxon>Embryophyta</taxon>
        <taxon>Tracheophyta</taxon>
        <taxon>Spermatophyta</taxon>
        <taxon>Magnoliopsida</taxon>
        <taxon>Liliopsida</taxon>
        <taxon>Asparagales</taxon>
        <taxon>Orchidaceae</taxon>
        <taxon>Orchidoideae</taxon>
        <taxon>Orchideae</taxon>
        <taxon>Orchidinae</taxon>
        <taxon>Platanthera</taxon>
    </lineage>
</organism>
<dbReference type="PROSITE" id="PS50294">
    <property type="entry name" value="WD_REPEATS_REGION"/>
    <property type="match status" value="1"/>
</dbReference>
<feature type="repeat" description="WD" evidence="3">
    <location>
        <begin position="15"/>
        <end position="57"/>
    </location>
</feature>
<dbReference type="InterPro" id="IPR044630">
    <property type="entry name" value="SPA1/2/3/4"/>
</dbReference>
<reference evidence="4 5" key="1">
    <citation type="journal article" date="2022" name="Nat. Plants">
        <title>Genomes of leafy and leafless Platanthera orchids illuminate the evolution of mycoheterotrophy.</title>
        <authorList>
            <person name="Li M.H."/>
            <person name="Liu K.W."/>
            <person name="Li Z."/>
            <person name="Lu H.C."/>
            <person name="Ye Q.L."/>
            <person name="Zhang D."/>
            <person name="Wang J.Y."/>
            <person name="Li Y.F."/>
            <person name="Zhong Z.M."/>
            <person name="Liu X."/>
            <person name="Yu X."/>
            <person name="Liu D.K."/>
            <person name="Tu X.D."/>
            <person name="Liu B."/>
            <person name="Hao Y."/>
            <person name="Liao X.Y."/>
            <person name="Jiang Y.T."/>
            <person name="Sun W.H."/>
            <person name="Chen J."/>
            <person name="Chen Y.Q."/>
            <person name="Ai Y."/>
            <person name="Zhai J.W."/>
            <person name="Wu S.S."/>
            <person name="Zhou Z."/>
            <person name="Hsiao Y.Y."/>
            <person name="Wu W.L."/>
            <person name="Chen Y.Y."/>
            <person name="Lin Y.F."/>
            <person name="Hsu J.L."/>
            <person name="Li C.Y."/>
            <person name="Wang Z.W."/>
            <person name="Zhao X."/>
            <person name="Zhong W.Y."/>
            <person name="Ma X.K."/>
            <person name="Ma L."/>
            <person name="Huang J."/>
            <person name="Chen G.Z."/>
            <person name="Huang M.Z."/>
            <person name="Huang L."/>
            <person name="Peng D.H."/>
            <person name="Luo Y.B."/>
            <person name="Zou S.Q."/>
            <person name="Chen S.P."/>
            <person name="Lan S."/>
            <person name="Tsai W.C."/>
            <person name="Van de Peer Y."/>
            <person name="Liu Z.J."/>
        </authorList>
    </citation>
    <scope>NUCLEOTIDE SEQUENCE [LARGE SCALE GENOMIC DNA]</scope>
    <source>
        <strain evidence="4">Lor288</strain>
    </source>
</reference>
<comment type="caution">
    <text evidence="4">The sequence shown here is derived from an EMBL/GenBank/DDBJ whole genome shotgun (WGS) entry which is preliminary data.</text>
</comment>
<dbReference type="SMART" id="SM00320">
    <property type="entry name" value="WD40"/>
    <property type="match status" value="3"/>
</dbReference>
<evidence type="ECO:0000313" key="5">
    <source>
        <dbReference type="Proteomes" id="UP001412067"/>
    </source>
</evidence>
<dbReference type="InterPro" id="IPR036322">
    <property type="entry name" value="WD40_repeat_dom_sf"/>
</dbReference>
<evidence type="ECO:0000313" key="4">
    <source>
        <dbReference type="EMBL" id="KAK8965063.1"/>
    </source>
</evidence>
<name>A0ABR2MQ37_9ASPA</name>
<protein>
    <submittedName>
        <fullName evidence="4">Protein SPA1-RELATED 2</fullName>
    </submittedName>
</protein>
<feature type="repeat" description="WD" evidence="3">
    <location>
        <begin position="101"/>
        <end position="134"/>
    </location>
</feature>
<evidence type="ECO:0000256" key="1">
    <source>
        <dbReference type="ARBA" id="ARBA00022574"/>
    </source>
</evidence>
<sequence>MQLWDASTGEGFTRFAEHEKRAWSVDFSTVDPTKLASGSDDCSVKLWSINEKNCIDTIRTVANVCCVQFSPHSSHLLTFGTADYKIYCYDMRNSRYPWCALSGHGKAVSYVKFVDSGTIVSASTDNTLKLWDLKKSIASGLSTNACSMTLTGHTNEKSELIQPAYDVNRQIVEELLRAYGSPEQKRRLQVMGEDLMAKSSLEQAEAIGDGCGRMSIHSPAVAIAALARTQ</sequence>
<dbReference type="PROSITE" id="PS00678">
    <property type="entry name" value="WD_REPEATS_1"/>
    <property type="match status" value="1"/>
</dbReference>
<dbReference type="PANTHER" id="PTHR44218:SF6">
    <property type="entry name" value="PROTEIN SUPPRESSOR OF PHYA-105 1"/>
    <property type="match status" value="1"/>
</dbReference>
<gene>
    <name evidence="4" type="primary">SPA2</name>
    <name evidence="4" type="ORF">KSP40_PGU011708</name>
</gene>
<proteinExistence type="predicted"/>
<evidence type="ECO:0000256" key="2">
    <source>
        <dbReference type="ARBA" id="ARBA00022737"/>
    </source>
</evidence>
<dbReference type="Pfam" id="PF00400">
    <property type="entry name" value="WD40"/>
    <property type="match status" value="3"/>
</dbReference>
<dbReference type="SUPFAM" id="SSF50978">
    <property type="entry name" value="WD40 repeat-like"/>
    <property type="match status" value="1"/>
</dbReference>
<keyword evidence="2" id="KW-0677">Repeat</keyword>
<dbReference type="InterPro" id="IPR015943">
    <property type="entry name" value="WD40/YVTN_repeat-like_dom_sf"/>
</dbReference>
<dbReference type="InterPro" id="IPR001680">
    <property type="entry name" value="WD40_rpt"/>
</dbReference>
<dbReference type="PANTHER" id="PTHR44218">
    <property type="entry name" value="PROTEIN SPA1-RELATED 2"/>
    <property type="match status" value="1"/>
</dbReference>